<dbReference type="Proteomes" id="UP000823486">
    <property type="component" value="Unassembled WGS sequence"/>
</dbReference>
<dbReference type="RefSeq" id="WP_204540199.1">
    <property type="nucleotide sequence ID" value="NZ_JAFBFI010000004.1"/>
</dbReference>
<reference evidence="1 2" key="1">
    <citation type="submission" date="2021-01" db="EMBL/GenBank/DDBJ databases">
        <title>Genomic Encyclopedia of Type Strains, Phase IV (KMG-IV): sequencing the most valuable type-strain genomes for metagenomic binning, comparative biology and taxonomic classification.</title>
        <authorList>
            <person name="Goeker M."/>
        </authorList>
    </citation>
    <scope>NUCLEOTIDE SEQUENCE [LARGE SCALE GENOMIC DNA]</scope>
    <source>
        <strain evidence="1 2">DSM 105482</strain>
    </source>
</reference>
<dbReference type="Pfam" id="PF09501">
    <property type="entry name" value="Bac_small_YrzI"/>
    <property type="match status" value="1"/>
</dbReference>
<keyword evidence="2" id="KW-1185">Reference proteome</keyword>
<accession>A0ABS2QFC9</accession>
<name>A0ABS2QFC9_9BACI</name>
<comment type="caution">
    <text evidence="1">The sequence shown here is derived from an EMBL/GenBank/DDBJ whole genome shotgun (WGS) entry which is preliminary data.</text>
</comment>
<gene>
    <name evidence="1" type="ORF">JOC77_001262</name>
</gene>
<organism evidence="1 2">
    <name type="scientific">Peribacillus deserti</name>
    <dbReference type="NCBI Taxonomy" id="673318"/>
    <lineage>
        <taxon>Bacteria</taxon>
        <taxon>Bacillati</taxon>
        <taxon>Bacillota</taxon>
        <taxon>Bacilli</taxon>
        <taxon>Bacillales</taxon>
        <taxon>Bacillaceae</taxon>
        <taxon>Peribacillus</taxon>
    </lineage>
</organism>
<dbReference type="InterPro" id="IPR012655">
    <property type="entry name" value="YrzI"/>
</dbReference>
<dbReference type="EMBL" id="JAFBFI010000004">
    <property type="protein sequence ID" value="MBM7691852.1"/>
    <property type="molecule type" value="Genomic_DNA"/>
</dbReference>
<evidence type="ECO:0000313" key="2">
    <source>
        <dbReference type="Proteomes" id="UP000823486"/>
    </source>
</evidence>
<protein>
    <submittedName>
        <fullName evidence="1">Uncharacterized protein (TIGR02413 family)</fullName>
    </submittedName>
</protein>
<proteinExistence type="predicted"/>
<sequence length="46" mass="5649">MTIHMLFFTIIIKQKAISRKEAFHQEQIQKWHDRNLDRTLQVPLIM</sequence>
<evidence type="ECO:0000313" key="1">
    <source>
        <dbReference type="EMBL" id="MBM7691852.1"/>
    </source>
</evidence>